<name>A0ABQ9Z9V9_9CRUS</name>
<sequence length="100" mass="11099">MSPKNSRVHNRSVSALSNASNVSTQSTISIEFYDSADESAEMQSTNKASSPCRFNYVLMVYYSNLYSKMCHTSKIVVLSFLIGDRNRGILLLIIGEGTNH</sequence>
<protein>
    <submittedName>
        <fullName evidence="2">Uncharacterized protein</fullName>
    </submittedName>
</protein>
<feature type="compositionally biased region" description="Basic residues" evidence="1">
    <location>
        <begin position="1"/>
        <end position="10"/>
    </location>
</feature>
<reference evidence="2 3" key="1">
    <citation type="journal article" date="2023" name="Nucleic Acids Res.">
        <title>The hologenome of Daphnia magna reveals possible DNA methylation and microbiome-mediated evolution of the host genome.</title>
        <authorList>
            <person name="Chaturvedi A."/>
            <person name="Li X."/>
            <person name="Dhandapani V."/>
            <person name="Marshall H."/>
            <person name="Kissane S."/>
            <person name="Cuenca-Cambronero M."/>
            <person name="Asole G."/>
            <person name="Calvet F."/>
            <person name="Ruiz-Romero M."/>
            <person name="Marangio P."/>
            <person name="Guigo R."/>
            <person name="Rago D."/>
            <person name="Mirbahai L."/>
            <person name="Eastwood N."/>
            <person name="Colbourne J.K."/>
            <person name="Zhou J."/>
            <person name="Mallon E."/>
            <person name="Orsini L."/>
        </authorList>
    </citation>
    <scope>NUCLEOTIDE SEQUENCE [LARGE SCALE GENOMIC DNA]</scope>
    <source>
        <strain evidence="2">LRV0_1</strain>
    </source>
</reference>
<evidence type="ECO:0000313" key="3">
    <source>
        <dbReference type="Proteomes" id="UP001234178"/>
    </source>
</evidence>
<evidence type="ECO:0000313" key="2">
    <source>
        <dbReference type="EMBL" id="KAK4009683.1"/>
    </source>
</evidence>
<feature type="compositionally biased region" description="Low complexity" evidence="1">
    <location>
        <begin position="12"/>
        <end position="22"/>
    </location>
</feature>
<gene>
    <name evidence="2" type="ORF">OUZ56_018829</name>
</gene>
<organism evidence="2 3">
    <name type="scientific">Daphnia magna</name>
    <dbReference type="NCBI Taxonomy" id="35525"/>
    <lineage>
        <taxon>Eukaryota</taxon>
        <taxon>Metazoa</taxon>
        <taxon>Ecdysozoa</taxon>
        <taxon>Arthropoda</taxon>
        <taxon>Crustacea</taxon>
        <taxon>Branchiopoda</taxon>
        <taxon>Diplostraca</taxon>
        <taxon>Cladocera</taxon>
        <taxon>Anomopoda</taxon>
        <taxon>Daphniidae</taxon>
        <taxon>Daphnia</taxon>
    </lineage>
</organism>
<evidence type="ECO:0000256" key="1">
    <source>
        <dbReference type="SAM" id="MobiDB-lite"/>
    </source>
</evidence>
<comment type="caution">
    <text evidence="2">The sequence shown here is derived from an EMBL/GenBank/DDBJ whole genome shotgun (WGS) entry which is preliminary data.</text>
</comment>
<accession>A0ABQ9Z9V9</accession>
<dbReference type="EMBL" id="JAOYFB010000003">
    <property type="protein sequence ID" value="KAK4009683.1"/>
    <property type="molecule type" value="Genomic_DNA"/>
</dbReference>
<dbReference type="Proteomes" id="UP001234178">
    <property type="component" value="Unassembled WGS sequence"/>
</dbReference>
<keyword evidence="3" id="KW-1185">Reference proteome</keyword>
<feature type="region of interest" description="Disordered" evidence="1">
    <location>
        <begin position="1"/>
        <end position="22"/>
    </location>
</feature>
<proteinExistence type="predicted"/>